<dbReference type="OrthoDB" id="6435278at2759"/>
<dbReference type="Proteomes" id="UP000316079">
    <property type="component" value="Unassembled WGS sequence"/>
</dbReference>
<dbReference type="PANTHER" id="PTHR31759:SF1">
    <property type="entry name" value="COILED-COIL DOMAIN-CONTAINING PROTEIN 167"/>
    <property type="match status" value="1"/>
</dbReference>
<dbReference type="InterPro" id="IPR028194">
    <property type="entry name" value="CC167"/>
</dbReference>
<dbReference type="Pfam" id="PF15188">
    <property type="entry name" value="CCDC-167"/>
    <property type="match status" value="1"/>
</dbReference>
<keyword evidence="6 7" id="KW-0472">Membrane</keyword>
<evidence type="ECO:0000313" key="8">
    <source>
        <dbReference type="EMBL" id="TRY58889.1"/>
    </source>
</evidence>
<accession>A0A553N0C9</accession>
<reference evidence="8 9" key="1">
    <citation type="journal article" date="2019" name="Sci. Data">
        <title>Hybrid genome assembly and annotation of Danionella translucida.</title>
        <authorList>
            <person name="Kadobianskyi M."/>
            <person name="Schulze L."/>
            <person name="Schuelke M."/>
            <person name="Judkewitz B."/>
        </authorList>
    </citation>
    <scope>NUCLEOTIDE SEQUENCE [LARGE SCALE GENOMIC DNA]</scope>
    <source>
        <strain evidence="8 9">Bolton</strain>
    </source>
</reference>
<protein>
    <recommendedName>
        <fullName evidence="2">Coiled-coil domain-containing protein 167</fullName>
    </recommendedName>
</protein>
<gene>
    <name evidence="8" type="ORF">DNTS_003100</name>
</gene>
<evidence type="ECO:0000256" key="7">
    <source>
        <dbReference type="SAM" id="Phobius"/>
    </source>
</evidence>
<evidence type="ECO:0000256" key="2">
    <source>
        <dbReference type="ARBA" id="ARBA00022350"/>
    </source>
</evidence>
<dbReference type="EMBL" id="SRMA01027160">
    <property type="protein sequence ID" value="TRY58889.1"/>
    <property type="molecule type" value="Genomic_DNA"/>
</dbReference>
<keyword evidence="9" id="KW-1185">Reference proteome</keyword>
<evidence type="ECO:0000256" key="6">
    <source>
        <dbReference type="ARBA" id="ARBA00023136"/>
    </source>
</evidence>
<dbReference type="AlphaFoldDB" id="A0A553N0C9"/>
<comment type="subcellular location">
    <subcellularLocation>
        <location evidence="1">Membrane</location>
        <topology evidence="1">Single-pass membrane protein</topology>
    </subcellularLocation>
</comment>
<comment type="caution">
    <text evidence="8">The sequence shown here is derived from an EMBL/GenBank/DDBJ whole genome shotgun (WGS) entry which is preliminary data.</text>
</comment>
<evidence type="ECO:0000256" key="1">
    <source>
        <dbReference type="ARBA" id="ARBA00004167"/>
    </source>
</evidence>
<keyword evidence="5" id="KW-0175">Coiled coil</keyword>
<evidence type="ECO:0000256" key="5">
    <source>
        <dbReference type="ARBA" id="ARBA00023054"/>
    </source>
</evidence>
<name>A0A553N0C9_9TELE</name>
<keyword evidence="3 7" id="KW-0812">Transmembrane</keyword>
<evidence type="ECO:0000313" key="9">
    <source>
        <dbReference type="Proteomes" id="UP000316079"/>
    </source>
</evidence>
<evidence type="ECO:0000256" key="4">
    <source>
        <dbReference type="ARBA" id="ARBA00022989"/>
    </source>
</evidence>
<dbReference type="GO" id="GO:0016020">
    <property type="term" value="C:membrane"/>
    <property type="evidence" value="ECO:0007669"/>
    <property type="project" value="UniProtKB-SubCell"/>
</dbReference>
<dbReference type="STRING" id="623744.A0A553N0C9"/>
<proteinExistence type="predicted"/>
<sequence length="100" mass="11757">MTKSKTAKREKISVASEIDRIEGRKTQCKGSLERAEFRQRKEQLSDTDRLALDDEMAIMNERILQYEKDLQELRGENRKNMMLSVALLAISALFYYTFVY</sequence>
<keyword evidence="4 7" id="KW-1133">Transmembrane helix</keyword>
<dbReference type="PANTHER" id="PTHR31759">
    <property type="entry name" value="COILED-COIL DOMAIN-CONTAINING PROTEIN 167"/>
    <property type="match status" value="1"/>
</dbReference>
<organism evidence="8 9">
    <name type="scientific">Danionella cerebrum</name>
    <dbReference type="NCBI Taxonomy" id="2873325"/>
    <lineage>
        <taxon>Eukaryota</taxon>
        <taxon>Metazoa</taxon>
        <taxon>Chordata</taxon>
        <taxon>Craniata</taxon>
        <taxon>Vertebrata</taxon>
        <taxon>Euteleostomi</taxon>
        <taxon>Actinopterygii</taxon>
        <taxon>Neopterygii</taxon>
        <taxon>Teleostei</taxon>
        <taxon>Ostariophysi</taxon>
        <taxon>Cypriniformes</taxon>
        <taxon>Danionidae</taxon>
        <taxon>Danioninae</taxon>
        <taxon>Danionella</taxon>
    </lineage>
</organism>
<evidence type="ECO:0000256" key="3">
    <source>
        <dbReference type="ARBA" id="ARBA00022692"/>
    </source>
</evidence>
<feature type="transmembrane region" description="Helical" evidence="7">
    <location>
        <begin position="81"/>
        <end position="98"/>
    </location>
</feature>